<accession>A0A1H6JN57</accession>
<gene>
    <name evidence="6" type="ORF">SAMN04489835_2329</name>
</gene>
<dbReference type="PANTHER" id="PTHR30055">
    <property type="entry name" value="HTH-TYPE TRANSCRIPTIONAL REGULATOR RUTR"/>
    <property type="match status" value="1"/>
</dbReference>
<evidence type="ECO:0000313" key="6">
    <source>
        <dbReference type="EMBL" id="SEH63825.1"/>
    </source>
</evidence>
<evidence type="ECO:0000256" key="3">
    <source>
        <dbReference type="ARBA" id="ARBA00023163"/>
    </source>
</evidence>
<dbReference type="SUPFAM" id="SSF46689">
    <property type="entry name" value="Homeodomain-like"/>
    <property type="match status" value="1"/>
</dbReference>
<feature type="domain" description="HTH tetR-type" evidence="5">
    <location>
        <begin position="6"/>
        <end position="66"/>
    </location>
</feature>
<organism evidence="6 7">
    <name type="scientific">Mycolicibacterium rutilum</name>
    <name type="common">Mycobacterium rutilum</name>
    <dbReference type="NCBI Taxonomy" id="370526"/>
    <lineage>
        <taxon>Bacteria</taxon>
        <taxon>Bacillati</taxon>
        <taxon>Actinomycetota</taxon>
        <taxon>Actinomycetes</taxon>
        <taxon>Mycobacteriales</taxon>
        <taxon>Mycobacteriaceae</taxon>
        <taxon>Mycolicibacterium</taxon>
    </lineage>
</organism>
<evidence type="ECO:0000259" key="5">
    <source>
        <dbReference type="PROSITE" id="PS50977"/>
    </source>
</evidence>
<dbReference type="InterPro" id="IPR009057">
    <property type="entry name" value="Homeodomain-like_sf"/>
</dbReference>
<evidence type="ECO:0000256" key="1">
    <source>
        <dbReference type="ARBA" id="ARBA00023015"/>
    </source>
</evidence>
<evidence type="ECO:0000256" key="2">
    <source>
        <dbReference type="ARBA" id="ARBA00023125"/>
    </source>
</evidence>
<dbReference type="STRING" id="370526.SAMN04489835_2329"/>
<proteinExistence type="predicted"/>
<dbReference type="InterPro" id="IPR050109">
    <property type="entry name" value="HTH-type_TetR-like_transc_reg"/>
</dbReference>
<dbReference type="PROSITE" id="PS50977">
    <property type="entry name" value="HTH_TETR_2"/>
    <property type="match status" value="1"/>
</dbReference>
<dbReference type="Pfam" id="PF17754">
    <property type="entry name" value="TetR_C_14"/>
    <property type="match status" value="1"/>
</dbReference>
<dbReference type="Gene3D" id="1.10.357.10">
    <property type="entry name" value="Tetracycline Repressor, domain 2"/>
    <property type="match status" value="1"/>
</dbReference>
<dbReference type="GO" id="GO:0003700">
    <property type="term" value="F:DNA-binding transcription factor activity"/>
    <property type="evidence" value="ECO:0007669"/>
    <property type="project" value="TreeGrafter"/>
</dbReference>
<dbReference type="EMBL" id="LT629971">
    <property type="protein sequence ID" value="SEH63825.1"/>
    <property type="molecule type" value="Genomic_DNA"/>
</dbReference>
<keyword evidence="7" id="KW-1185">Reference proteome</keyword>
<dbReference type="Proteomes" id="UP000182915">
    <property type="component" value="Chromosome I"/>
</dbReference>
<dbReference type="PANTHER" id="PTHR30055:SF238">
    <property type="entry name" value="MYCOFACTOCIN BIOSYNTHESIS TRANSCRIPTIONAL REGULATOR MFTR-RELATED"/>
    <property type="match status" value="1"/>
</dbReference>
<feature type="DNA-binding region" description="H-T-H motif" evidence="4">
    <location>
        <begin position="29"/>
        <end position="48"/>
    </location>
</feature>
<dbReference type="InterPro" id="IPR023772">
    <property type="entry name" value="DNA-bd_HTH_TetR-type_CS"/>
</dbReference>
<dbReference type="InterPro" id="IPR001647">
    <property type="entry name" value="HTH_TetR"/>
</dbReference>
<dbReference type="GO" id="GO:0000976">
    <property type="term" value="F:transcription cis-regulatory region binding"/>
    <property type="evidence" value="ECO:0007669"/>
    <property type="project" value="TreeGrafter"/>
</dbReference>
<protein>
    <submittedName>
        <fullName evidence="6">DNA-binding transcriptional regulator, AcrR family</fullName>
    </submittedName>
</protein>
<keyword evidence="1" id="KW-0805">Transcription regulation</keyword>
<keyword evidence="2 4" id="KW-0238">DNA-binding</keyword>
<dbReference type="OrthoDB" id="4746440at2"/>
<evidence type="ECO:0000313" key="7">
    <source>
        <dbReference type="Proteomes" id="UP000182915"/>
    </source>
</evidence>
<dbReference type="Pfam" id="PF00440">
    <property type="entry name" value="TetR_N"/>
    <property type="match status" value="1"/>
</dbReference>
<dbReference type="InterPro" id="IPR041347">
    <property type="entry name" value="MftR_C"/>
</dbReference>
<dbReference type="RefSeq" id="WP_083407275.1">
    <property type="nucleotide sequence ID" value="NZ_LT629971.1"/>
</dbReference>
<dbReference type="PROSITE" id="PS01081">
    <property type="entry name" value="HTH_TETR_1"/>
    <property type="match status" value="1"/>
</dbReference>
<keyword evidence="3" id="KW-0804">Transcription</keyword>
<sequence>MVRWQPNARGRLEEAALELYAENGFDRTTVAEIAERAGLTERTFFRHFADKREVLFSGQDALVDILSKTVVEAPDSLSPLAAVGAGLIAVGAQFDDRHELARRRQQIIDATPALQERELSKLAALADALAAALRARGVPDTAARLGAESGVSVFKVAFEQWLPDDGADLVKIIETVLADLRAVAGGG</sequence>
<dbReference type="PRINTS" id="PR00455">
    <property type="entry name" value="HTHTETR"/>
</dbReference>
<evidence type="ECO:0000256" key="4">
    <source>
        <dbReference type="PROSITE-ProRule" id="PRU00335"/>
    </source>
</evidence>
<name>A0A1H6JN57_MYCRU</name>
<dbReference type="AlphaFoldDB" id="A0A1H6JN57"/>
<reference evidence="7" key="1">
    <citation type="submission" date="2016-10" db="EMBL/GenBank/DDBJ databases">
        <authorList>
            <person name="Varghese N."/>
            <person name="Submissions S."/>
        </authorList>
    </citation>
    <scope>NUCLEOTIDE SEQUENCE [LARGE SCALE GENOMIC DNA]</scope>
    <source>
        <strain evidence="7">DSM 45405</strain>
    </source>
</reference>